<comment type="caution">
    <text evidence="3">The sequence shown here is derived from an EMBL/GenBank/DDBJ whole genome shotgun (WGS) entry which is preliminary data.</text>
</comment>
<feature type="compositionally biased region" description="Low complexity" evidence="1">
    <location>
        <begin position="72"/>
        <end position="86"/>
    </location>
</feature>
<reference evidence="3 5" key="2">
    <citation type="submission" date="2018-12" db="EMBL/GenBank/DDBJ databases">
        <title>Genome of Verticillium dahliae isolate Getta Getta.</title>
        <authorList>
            <person name="Gardiner D.M."/>
        </authorList>
    </citation>
    <scope>NUCLEOTIDE SEQUENCE [LARGE SCALE GENOMIC DNA]</scope>
    <source>
        <strain evidence="3 5">Getta Getta</strain>
    </source>
</reference>
<organism evidence="3 5">
    <name type="scientific">Verticillium dahliae</name>
    <name type="common">Verticillium wilt</name>
    <dbReference type="NCBI Taxonomy" id="27337"/>
    <lineage>
        <taxon>Eukaryota</taxon>
        <taxon>Fungi</taxon>
        <taxon>Dikarya</taxon>
        <taxon>Ascomycota</taxon>
        <taxon>Pezizomycotina</taxon>
        <taxon>Sordariomycetes</taxon>
        <taxon>Hypocreomycetidae</taxon>
        <taxon>Glomerellales</taxon>
        <taxon>Plectosphaerellaceae</taxon>
        <taxon>Verticillium</taxon>
    </lineage>
</organism>
<dbReference type="AlphaFoldDB" id="A0A2J8E5H3"/>
<name>A0A2J8E5H3_VERDA</name>
<evidence type="ECO:0000313" key="4">
    <source>
        <dbReference type="Proteomes" id="UP000236305"/>
    </source>
</evidence>
<dbReference type="Proteomes" id="UP000288725">
    <property type="component" value="Chromosome 5"/>
</dbReference>
<feature type="compositionally biased region" description="Polar residues" evidence="1">
    <location>
        <begin position="50"/>
        <end position="61"/>
    </location>
</feature>
<feature type="compositionally biased region" description="Basic and acidic residues" evidence="1">
    <location>
        <begin position="188"/>
        <end position="198"/>
    </location>
</feature>
<dbReference type="OMA" id="WHDAAWL"/>
<feature type="compositionally biased region" description="Low complexity" evidence="1">
    <location>
        <begin position="216"/>
        <end position="229"/>
    </location>
</feature>
<evidence type="ECO:0000313" key="5">
    <source>
        <dbReference type="Proteomes" id="UP000288725"/>
    </source>
</evidence>
<feature type="region of interest" description="Disordered" evidence="1">
    <location>
        <begin position="38"/>
        <end position="145"/>
    </location>
</feature>
<protein>
    <recommendedName>
        <fullName evidence="6">DUF3984 domain-containing protein</fullName>
    </recommendedName>
</protein>
<feature type="region of interest" description="Disordered" evidence="1">
    <location>
        <begin position="168"/>
        <end position="244"/>
    </location>
</feature>
<dbReference type="Pfam" id="PF13136">
    <property type="entry name" value="DUF3984"/>
    <property type="match status" value="1"/>
</dbReference>
<dbReference type="EMBL" id="RSDZ01000004">
    <property type="protein sequence ID" value="RXG50604.1"/>
    <property type="molecule type" value="Genomic_DNA"/>
</dbReference>
<evidence type="ECO:0000313" key="3">
    <source>
        <dbReference type="EMBL" id="RXG50604.1"/>
    </source>
</evidence>
<dbReference type="OrthoDB" id="5339776at2759"/>
<sequence>MDEAYQQHSHHARRKNRSSTNLNHLTLAPLTTKLPLDDDAYAEYPPPPHTTSYLQGKSAPTTPGLLTRSPVQSRSHSRQASAAAAAGRTHLPKSKSASHLAFPLDEDALRRSKRSAREAASGTASPVHTRRRQKNDYPPQDDSGDWLLRAGVALSSEAREYKGQTWLTSRASSTSLAGGRDAEEEAFEREVARERELAMRQGSRRGSVADLEPYRSARGSRQGSRSGSRVGRRSQLMTPLDGRHSDEGYFDRLAAGDEYLQGPDFVNLDEKLEAVDQDTTQDDEAAVRQLVKGENAGRGSWFGWALFSVEENAEDSEDSDLGDDDLVDPVDSEATSIRRDPSVRCFEIANSAPGERVQPPNPDEGGWRDAAWLLSVASKVIL</sequence>
<gene>
    <name evidence="2" type="ORF">BJF96_g308</name>
    <name evidence="3" type="ORF">VDGE_06916</name>
</gene>
<proteinExistence type="predicted"/>
<evidence type="ECO:0000256" key="1">
    <source>
        <dbReference type="SAM" id="MobiDB-lite"/>
    </source>
</evidence>
<evidence type="ECO:0008006" key="6">
    <source>
        <dbReference type="Google" id="ProtNLM"/>
    </source>
</evidence>
<feature type="region of interest" description="Disordered" evidence="1">
    <location>
        <begin position="1"/>
        <end position="26"/>
    </location>
</feature>
<evidence type="ECO:0000313" key="2">
    <source>
        <dbReference type="EMBL" id="PNH36408.1"/>
    </source>
</evidence>
<feature type="compositionally biased region" description="Basic residues" evidence="1">
    <location>
        <begin position="8"/>
        <end position="17"/>
    </location>
</feature>
<dbReference type="InterPro" id="IPR025040">
    <property type="entry name" value="DUF3984"/>
</dbReference>
<dbReference type="Proteomes" id="UP000236305">
    <property type="component" value="Unassembled WGS sequence"/>
</dbReference>
<dbReference type="EMBL" id="MPSH01000001">
    <property type="protein sequence ID" value="PNH36408.1"/>
    <property type="molecule type" value="Genomic_DNA"/>
</dbReference>
<reference evidence="2 4" key="1">
    <citation type="submission" date="2017-12" db="EMBL/GenBank/DDBJ databases">
        <title>Comparative genomics yields insights into virulence evolution of Verticillium dahliae.</title>
        <authorList>
            <person name="Fan R."/>
            <person name="Armitage A.D."/>
            <person name="Cascant-Lopez E."/>
            <person name="Sobczyk M."/>
            <person name="Cockerton H.M."/>
            <person name="Harrison R.J."/>
        </authorList>
    </citation>
    <scope>NUCLEOTIDE SEQUENCE [LARGE SCALE GENOMIC DNA]</scope>
    <source>
        <strain evidence="2 4">12008</strain>
    </source>
</reference>
<accession>A0A2J8E5H3</accession>